<evidence type="ECO:0000313" key="1">
    <source>
        <dbReference type="EMBL" id="KAK9216817.1"/>
    </source>
</evidence>
<evidence type="ECO:0000313" key="2">
    <source>
        <dbReference type="Proteomes" id="UP001428341"/>
    </source>
</evidence>
<accession>A0AAP0MRH2</accession>
<reference evidence="1 2" key="1">
    <citation type="submission" date="2024-05" db="EMBL/GenBank/DDBJ databases">
        <title>Haplotype-resolved chromosome-level genome assembly of Huyou (Citrus changshanensis).</title>
        <authorList>
            <person name="Miao C."/>
            <person name="Chen W."/>
            <person name="Wu Y."/>
            <person name="Wang L."/>
            <person name="Zhao S."/>
            <person name="Grierson D."/>
            <person name="Xu C."/>
            <person name="Chen K."/>
        </authorList>
    </citation>
    <scope>NUCLEOTIDE SEQUENCE [LARGE SCALE GENOMIC DNA]</scope>
    <source>
        <strain evidence="1">01-14</strain>
        <tissue evidence="1">Leaf</tissue>
    </source>
</reference>
<name>A0AAP0MRH2_9ROSI</name>
<gene>
    <name evidence="1" type="ORF">WN944_008828</name>
</gene>
<proteinExistence type="predicted"/>
<keyword evidence="2" id="KW-1185">Reference proteome</keyword>
<protein>
    <submittedName>
        <fullName evidence="1">Uncharacterized protein</fullName>
    </submittedName>
</protein>
<dbReference type="AlphaFoldDB" id="A0AAP0MRH2"/>
<sequence>MPALGEESKSFVRRVFKRCVIVPFFLDLNEFFKLTDLSGGKWLVQMQCQHPGLGPLKEGPYLIINGSQLTECPSTRTVSSAQPPNDDWA</sequence>
<dbReference type="EMBL" id="JBCGBO010000003">
    <property type="protein sequence ID" value="KAK9216817.1"/>
    <property type="molecule type" value="Genomic_DNA"/>
</dbReference>
<comment type="caution">
    <text evidence="1">The sequence shown here is derived from an EMBL/GenBank/DDBJ whole genome shotgun (WGS) entry which is preliminary data.</text>
</comment>
<organism evidence="1 2">
    <name type="scientific">Citrus x changshan-huyou</name>
    <dbReference type="NCBI Taxonomy" id="2935761"/>
    <lineage>
        <taxon>Eukaryota</taxon>
        <taxon>Viridiplantae</taxon>
        <taxon>Streptophyta</taxon>
        <taxon>Embryophyta</taxon>
        <taxon>Tracheophyta</taxon>
        <taxon>Spermatophyta</taxon>
        <taxon>Magnoliopsida</taxon>
        <taxon>eudicotyledons</taxon>
        <taxon>Gunneridae</taxon>
        <taxon>Pentapetalae</taxon>
        <taxon>rosids</taxon>
        <taxon>malvids</taxon>
        <taxon>Sapindales</taxon>
        <taxon>Rutaceae</taxon>
        <taxon>Aurantioideae</taxon>
        <taxon>Citrus</taxon>
    </lineage>
</organism>
<dbReference type="Proteomes" id="UP001428341">
    <property type="component" value="Unassembled WGS sequence"/>
</dbReference>